<dbReference type="InterPro" id="IPR022062">
    <property type="entry name" value="DUF3618"/>
</dbReference>
<dbReference type="EMBL" id="RQZF01000002">
    <property type="protein sequence ID" value="RRC95816.1"/>
    <property type="molecule type" value="Genomic_DNA"/>
</dbReference>
<protein>
    <submittedName>
        <fullName evidence="2">DUF3618 domain-containing protein</fullName>
    </submittedName>
</protein>
<keyword evidence="3" id="KW-1185">Reference proteome</keyword>
<name>A0A3P1SFN9_9ACTO</name>
<organism evidence="2 3">
    <name type="scientific">Schaalia canis</name>
    <dbReference type="NCBI Taxonomy" id="100469"/>
    <lineage>
        <taxon>Bacteria</taxon>
        <taxon>Bacillati</taxon>
        <taxon>Actinomycetota</taxon>
        <taxon>Actinomycetes</taxon>
        <taxon>Actinomycetales</taxon>
        <taxon>Actinomycetaceae</taxon>
        <taxon>Schaalia</taxon>
    </lineage>
</organism>
<dbReference type="Pfam" id="PF12277">
    <property type="entry name" value="DUF3618"/>
    <property type="match status" value="1"/>
</dbReference>
<keyword evidence="1" id="KW-1133">Transmembrane helix</keyword>
<dbReference type="AlphaFoldDB" id="A0A3P1SFN9"/>
<reference evidence="2 3" key="1">
    <citation type="submission" date="2018-11" db="EMBL/GenBank/DDBJ databases">
        <title>Genomes From Bacteria Associated with the Canine Oral Cavity: a Test Case for Automated Genome-Based Taxonomic Assignment.</title>
        <authorList>
            <person name="Coil D.A."/>
            <person name="Jospin G."/>
            <person name="Darling A.E."/>
            <person name="Wallis C."/>
            <person name="Davis I.J."/>
            <person name="Harris S."/>
            <person name="Eisen J.A."/>
            <person name="Holcombe L.J."/>
            <person name="O'Flynn C."/>
        </authorList>
    </citation>
    <scope>NUCLEOTIDE SEQUENCE [LARGE SCALE GENOMIC DNA]</scope>
    <source>
        <strain evidence="2 3">OH770</strain>
    </source>
</reference>
<accession>A0A3P1SFN9</accession>
<feature type="transmembrane region" description="Helical" evidence="1">
    <location>
        <begin position="76"/>
        <end position="96"/>
    </location>
</feature>
<dbReference type="RefSeq" id="WP_124868429.1">
    <property type="nucleotide sequence ID" value="NZ_RQZF01000002.1"/>
</dbReference>
<evidence type="ECO:0000313" key="3">
    <source>
        <dbReference type="Proteomes" id="UP000280444"/>
    </source>
</evidence>
<keyword evidence="1" id="KW-0472">Membrane</keyword>
<gene>
    <name evidence="2" type="ORF">EII11_02810</name>
</gene>
<comment type="caution">
    <text evidence="2">The sequence shown here is derived from an EMBL/GenBank/DDBJ whole genome shotgun (WGS) entry which is preliminary data.</text>
</comment>
<proteinExistence type="predicted"/>
<sequence>MSETTSRSPEDIQADLDATREQMTATVDELVAQLQPAHLIEVSKESLARKTEEVKVQVADTINSARAGDTEAQKKVGYVVAGVAALIGAVALRKVFRSR</sequence>
<dbReference type="Proteomes" id="UP000280444">
    <property type="component" value="Unassembled WGS sequence"/>
</dbReference>
<keyword evidence="1" id="KW-0812">Transmembrane</keyword>
<evidence type="ECO:0000256" key="1">
    <source>
        <dbReference type="SAM" id="Phobius"/>
    </source>
</evidence>
<evidence type="ECO:0000313" key="2">
    <source>
        <dbReference type="EMBL" id="RRC95816.1"/>
    </source>
</evidence>